<dbReference type="STRING" id="6186.A0A183KD70"/>
<feature type="compositionally biased region" description="Acidic residues" evidence="7">
    <location>
        <begin position="447"/>
        <end position="459"/>
    </location>
</feature>
<sequence>MTDPLISPILTSKGFEENSHSSFCFESGNCRNTPEERHDVSFNNLKIDYQNTIPDLSLNSLQGSATSNCALLPVEPLFVQSDQNFNIPAIRAATTVLQNLIQNDNQSKFLNIDVESLFQSENSDVVTKMNHIARLFAFNSLAQLSQLDAHKSSTLTLSNLVNFPSHQLYDSRSTELISTCQQGVPAILRLLMFLGVLEPGKLSFTDSTYCSTFNPGLSDLTKNPFVLSSNSPESQLKKSDIIEQNTLTVDDLDDTADSSVAAIHQNVTAYCGDDHNDDGNNNNNNNNGCTIQEGESTINKLAANLASTTAIDRGSTFRKPPYSYAQLIIQAIASAPNQRLTLADIYAHISKTFPYYKPHEKGWQNSIRHNLSLNRYFIRVPRSQSEPGKGAFWQLDPYCETCLISQAFRKRRQTSSKSSSSSADLNQTNNANNNANDDSNNDQNQYDGDDDDDVVDDEEQQHQEKKEGEQGNVLNDKSNNENSIDNNTIDVNNSAFPVTSRELFFTDNSQHNPLDNNTYIGNDSNASASQCVFVQSNYCLKQQNHHLQNVQSLLHPHSFCLSNSLSSLSTPSSPSSVMLSSFGDHQQRQDESCAALHYSNSLPTANGDR</sequence>
<dbReference type="PROSITE" id="PS50039">
    <property type="entry name" value="FORK_HEAD_3"/>
    <property type="match status" value="1"/>
</dbReference>
<protein>
    <submittedName>
        <fullName evidence="11">Fork-head domain-containing protein</fullName>
    </submittedName>
</protein>
<dbReference type="GO" id="GO:0003700">
    <property type="term" value="F:DNA-binding transcription factor activity"/>
    <property type="evidence" value="ECO:0007669"/>
    <property type="project" value="InterPro"/>
</dbReference>
<evidence type="ECO:0000256" key="6">
    <source>
        <dbReference type="PROSITE-ProRule" id="PRU00089"/>
    </source>
</evidence>
<gene>
    <name evidence="9" type="ORF">SCUD_LOCUS12962</name>
</gene>
<feature type="compositionally biased region" description="Polar residues" evidence="7">
    <location>
        <begin position="472"/>
        <end position="492"/>
    </location>
</feature>
<dbReference type="GO" id="GO:0005634">
    <property type="term" value="C:nucleus"/>
    <property type="evidence" value="ECO:0007669"/>
    <property type="project" value="UniProtKB-SubCell"/>
</dbReference>
<evidence type="ECO:0000256" key="5">
    <source>
        <dbReference type="ARBA" id="ARBA00023242"/>
    </source>
</evidence>
<dbReference type="Gene3D" id="1.10.10.10">
    <property type="entry name" value="Winged helix-like DNA-binding domain superfamily/Winged helix DNA-binding domain"/>
    <property type="match status" value="1"/>
</dbReference>
<feature type="region of interest" description="Disordered" evidence="7">
    <location>
        <begin position="576"/>
        <end position="609"/>
    </location>
</feature>
<dbReference type="PROSITE" id="PS00658">
    <property type="entry name" value="FORK_HEAD_2"/>
    <property type="match status" value="1"/>
</dbReference>
<dbReference type="SUPFAM" id="SSF46785">
    <property type="entry name" value="Winged helix' DNA-binding domain"/>
    <property type="match status" value="1"/>
</dbReference>
<dbReference type="InterPro" id="IPR036390">
    <property type="entry name" value="WH_DNA-bd_sf"/>
</dbReference>
<dbReference type="AlphaFoldDB" id="A0A183KD70"/>
<evidence type="ECO:0000313" key="9">
    <source>
        <dbReference type="EMBL" id="VDP50768.1"/>
    </source>
</evidence>
<proteinExistence type="predicted"/>
<dbReference type="InterPro" id="IPR001766">
    <property type="entry name" value="Fork_head_dom"/>
</dbReference>
<keyword evidence="4" id="KW-0804">Transcription</keyword>
<dbReference type="PANTHER" id="PTHR45881">
    <property type="entry name" value="CHECKPOINT SUPPRESSOR 1-LIKE, ISOFORM A-RELATED"/>
    <property type="match status" value="1"/>
</dbReference>
<feature type="compositionally biased region" description="Basic and acidic residues" evidence="7">
    <location>
        <begin position="460"/>
        <end position="469"/>
    </location>
</feature>
<feature type="region of interest" description="Disordered" evidence="7">
    <location>
        <begin position="413"/>
        <end position="492"/>
    </location>
</feature>
<keyword evidence="5 6" id="KW-0539">Nucleus</keyword>
<evidence type="ECO:0000313" key="10">
    <source>
        <dbReference type="Proteomes" id="UP000279833"/>
    </source>
</evidence>
<evidence type="ECO:0000256" key="2">
    <source>
        <dbReference type="ARBA" id="ARBA00023015"/>
    </source>
</evidence>
<evidence type="ECO:0000256" key="7">
    <source>
        <dbReference type="SAM" id="MobiDB-lite"/>
    </source>
</evidence>
<dbReference type="PROSITE" id="PS00657">
    <property type="entry name" value="FORK_HEAD_1"/>
    <property type="match status" value="1"/>
</dbReference>
<evidence type="ECO:0000259" key="8">
    <source>
        <dbReference type="PROSITE" id="PS50039"/>
    </source>
</evidence>
<dbReference type="InterPro" id="IPR030456">
    <property type="entry name" value="TF_fork_head_CS_2"/>
</dbReference>
<accession>A0A183KD70</accession>
<dbReference type="PRINTS" id="PR00053">
    <property type="entry name" value="FORKHEAD"/>
</dbReference>
<dbReference type="PANTHER" id="PTHR45881:SF6">
    <property type="entry name" value="FORK-HEAD DOMAIN-CONTAINING PROTEIN"/>
    <property type="match status" value="1"/>
</dbReference>
<keyword evidence="3 6" id="KW-0238">DNA-binding</keyword>
<dbReference type="InterPro" id="IPR036388">
    <property type="entry name" value="WH-like_DNA-bd_sf"/>
</dbReference>
<name>A0A183KD70_9TREM</name>
<organism evidence="11">
    <name type="scientific">Schistosoma curassoni</name>
    <dbReference type="NCBI Taxonomy" id="6186"/>
    <lineage>
        <taxon>Eukaryota</taxon>
        <taxon>Metazoa</taxon>
        <taxon>Spiralia</taxon>
        <taxon>Lophotrochozoa</taxon>
        <taxon>Platyhelminthes</taxon>
        <taxon>Trematoda</taxon>
        <taxon>Digenea</taxon>
        <taxon>Strigeidida</taxon>
        <taxon>Schistosomatoidea</taxon>
        <taxon>Schistosomatidae</taxon>
        <taxon>Schistosoma</taxon>
    </lineage>
</organism>
<reference evidence="11" key="1">
    <citation type="submission" date="2016-06" db="UniProtKB">
        <authorList>
            <consortium name="WormBaseParasite"/>
        </authorList>
    </citation>
    <scope>IDENTIFICATION</scope>
</reference>
<evidence type="ECO:0000256" key="1">
    <source>
        <dbReference type="ARBA" id="ARBA00004123"/>
    </source>
</evidence>
<dbReference type="Pfam" id="PF00250">
    <property type="entry name" value="Forkhead"/>
    <property type="match status" value="1"/>
</dbReference>
<evidence type="ECO:0000256" key="4">
    <source>
        <dbReference type="ARBA" id="ARBA00023163"/>
    </source>
</evidence>
<evidence type="ECO:0000313" key="11">
    <source>
        <dbReference type="WBParaSite" id="SCUD_0001296501-mRNA-1"/>
    </source>
</evidence>
<comment type="subcellular location">
    <subcellularLocation>
        <location evidence="1 6">Nucleus</location>
    </subcellularLocation>
</comment>
<dbReference type="WBParaSite" id="SCUD_0001296501-mRNA-1">
    <property type="protein sequence ID" value="SCUD_0001296501-mRNA-1"/>
    <property type="gene ID" value="SCUD_0001296501"/>
</dbReference>
<feature type="compositionally biased region" description="Low complexity" evidence="7">
    <location>
        <begin position="415"/>
        <end position="446"/>
    </location>
</feature>
<dbReference type="EMBL" id="UZAK01035501">
    <property type="protein sequence ID" value="VDP50768.1"/>
    <property type="molecule type" value="Genomic_DNA"/>
</dbReference>
<feature type="compositionally biased region" description="Polar residues" evidence="7">
    <location>
        <begin position="598"/>
        <end position="609"/>
    </location>
</feature>
<dbReference type="InterPro" id="IPR018122">
    <property type="entry name" value="TF_fork_head_CS_1"/>
</dbReference>
<dbReference type="SMART" id="SM00339">
    <property type="entry name" value="FH"/>
    <property type="match status" value="1"/>
</dbReference>
<dbReference type="GO" id="GO:0043565">
    <property type="term" value="F:sequence-specific DNA binding"/>
    <property type="evidence" value="ECO:0007669"/>
    <property type="project" value="InterPro"/>
</dbReference>
<keyword evidence="10" id="KW-1185">Reference proteome</keyword>
<feature type="DNA-binding region" description="Fork-head" evidence="6">
    <location>
        <begin position="319"/>
        <end position="413"/>
    </location>
</feature>
<feature type="domain" description="Fork-head" evidence="8">
    <location>
        <begin position="319"/>
        <end position="413"/>
    </location>
</feature>
<dbReference type="GO" id="GO:0006357">
    <property type="term" value="P:regulation of transcription by RNA polymerase II"/>
    <property type="evidence" value="ECO:0007669"/>
    <property type="project" value="UniProtKB-ARBA"/>
</dbReference>
<reference evidence="9 10" key="2">
    <citation type="submission" date="2018-11" db="EMBL/GenBank/DDBJ databases">
        <authorList>
            <consortium name="Pathogen Informatics"/>
        </authorList>
    </citation>
    <scope>NUCLEOTIDE SEQUENCE [LARGE SCALE GENOMIC DNA]</scope>
    <source>
        <strain evidence="9">Dakar</strain>
        <strain evidence="10">Dakar, Senegal</strain>
    </source>
</reference>
<dbReference type="FunFam" id="1.10.10.10:FF:000030">
    <property type="entry name" value="Forkhead box protein K2"/>
    <property type="match status" value="1"/>
</dbReference>
<evidence type="ECO:0000256" key="3">
    <source>
        <dbReference type="ARBA" id="ARBA00023125"/>
    </source>
</evidence>
<dbReference type="Proteomes" id="UP000279833">
    <property type="component" value="Unassembled WGS sequence"/>
</dbReference>
<keyword evidence="2" id="KW-0805">Transcription regulation</keyword>